<keyword evidence="1" id="KW-0812">Transmembrane</keyword>
<name>A0AA40FCU4_9HYME</name>
<keyword evidence="1" id="KW-0472">Membrane</keyword>
<dbReference type="AlphaFoldDB" id="A0AA40FCU4"/>
<evidence type="ECO:0000313" key="2">
    <source>
        <dbReference type="EMBL" id="KAK1116566.1"/>
    </source>
</evidence>
<evidence type="ECO:0000256" key="1">
    <source>
        <dbReference type="SAM" id="Phobius"/>
    </source>
</evidence>
<proteinExistence type="predicted"/>
<evidence type="ECO:0000313" key="3">
    <source>
        <dbReference type="Proteomes" id="UP001177670"/>
    </source>
</evidence>
<comment type="caution">
    <text evidence="2">The sequence shown here is derived from an EMBL/GenBank/DDBJ whole genome shotgun (WGS) entry which is preliminary data.</text>
</comment>
<reference evidence="2" key="1">
    <citation type="submission" date="2021-10" db="EMBL/GenBank/DDBJ databases">
        <title>Melipona bicolor Genome sequencing and assembly.</title>
        <authorList>
            <person name="Araujo N.S."/>
            <person name="Arias M.C."/>
        </authorList>
    </citation>
    <scope>NUCLEOTIDE SEQUENCE</scope>
    <source>
        <strain evidence="2">USP_2M_L1-L4_2017</strain>
        <tissue evidence="2">Whole body</tissue>
    </source>
</reference>
<feature type="transmembrane region" description="Helical" evidence="1">
    <location>
        <begin position="279"/>
        <end position="299"/>
    </location>
</feature>
<accession>A0AA40FCU4</accession>
<keyword evidence="1" id="KW-1133">Transmembrane helix</keyword>
<organism evidence="2 3">
    <name type="scientific">Melipona bicolor</name>
    <dbReference type="NCBI Taxonomy" id="60889"/>
    <lineage>
        <taxon>Eukaryota</taxon>
        <taxon>Metazoa</taxon>
        <taxon>Ecdysozoa</taxon>
        <taxon>Arthropoda</taxon>
        <taxon>Hexapoda</taxon>
        <taxon>Insecta</taxon>
        <taxon>Pterygota</taxon>
        <taxon>Neoptera</taxon>
        <taxon>Endopterygota</taxon>
        <taxon>Hymenoptera</taxon>
        <taxon>Apocrita</taxon>
        <taxon>Aculeata</taxon>
        <taxon>Apoidea</taxon>
        <taxon>Anthophila</taxon>
        <taxon>Apidae</taxon>
        <taxon>Melipona</taxon>
    </lineage>
</organism>
<protein>
    <submittedName>
        <fullName evidence="2">Uncharacterized protein</fullName>
    </submittedName>
</protein>
<feature type="transmembrane region" description="Helical" evidence="1">
    <location>
        <begin position="229"/>
        <end position="248"/>
    </location>
</feature>
<gene>
    <name evidence="2" type="ORF">K0M31_018287</name>
</gene>
<keyword evidence="3" id="KW-1185">Reference proteome</keyword>
<dbReference type="EMBL" id="JAHYIQ010000069">
    <property type="protein sequence ID" value="KAK1116566.1"/>
    <property type="molecule type" value="Genomic_DNA"/>
</dbReference>
<dbReference type="Proteomes" id="UP001177670">
    <property type="component" value="Unassembled WGS sequence"/>
</dbReference>
<sequence>MVSGEDCSCTDATESSNITSLQSDPIYSTNANVKEPLYDTATREHNTFQQFNFKDCKCREIHSTVHHGATSEQCAVITGTIQESYKKDSPKDKCSKEPSSKPCLCHAHKIRAYTLPLKCRTDRSRIFSCPFKWRWQRKERKDKTYEVKLTPKKCPHYAEPFMCCEISEGIPSKKKTPPKPEERKVEVTEKIDIYYFDHGNSAYYRTTDSPPILATEKCAEKTDQAATRFWAEIFGTIHIGTAFITAFILQLVRFILYSIIRPLTVGILQLLADYFIKPLLSIVFNALIQPVLILLYNIATSCKDLCEPIAEAIGLFLREIAHVCAAIRVVEVKQGTAPSVACT</sequence>